<evidence type="ECO:0000256" key="5">
    <source>
        <dbReference type="ARBA" id="ARBA00023136"/>
    </source>
</evidence>
<comment type="caution">
    <text evidence="6">The sequence shown here is derived from an EMBL/GenBank/DDBJ whole genome shotgun (WGS) entry which is preliminary data.</text>
</comment>
<dbReference type="InterPro" id="IPR038213">
    <property type="entry name" value="IFI6/IFI27-like_sf"/>
</dbReference>
<proteinExistence type="inferred from homology"/>
<name>A0A1E3BTV4_ASPCR</name>
<dbReference type="InterPro" id="IPR009311">
    <property type="entry name" value="IFI6/IFI27-like"/>
</dbReference>
<dbReference type="PANTHER" id="PTHR16932">
    <property type="entry name" value="INTERFERON ALPHA-INDUCIBLE PROTEIN 27"/>
    <property type="match status" value="1"/>
</dbReference>
<protein>
    <submittedName>
        <fullName evidence="6">Uncharacterized protein</fullName>
    </submittedName>
</protein>
<evidence type="ECO:0000256" key="4">
    <source>
        <dbReference type="ARBA" id="ARBA00022989"/>
    </source>
</evidence>
<accession>A0A1E3BTV4</accession>
<comment type="subcellular location">
    <subcellularLocation>
        <location evidence="1">Membrane</location>
        <topology evidence="1">Multi-pass membrane protein</topology>
    </subcellularLocation>
</comment>
<gene>
    <name evidence="6" type="ORF">SI65_01375</name>
</gene>
<dbReference type="STRING" id="573508.A0A1E3BTV4"/>
<dbReference type="EMBL" id="JXNT01000001">
    <property type="protein sequence ID" value="ODM23786.1"/>
    <property type="molecule type" value="Genomic_DNA"/>
</dbReference>
<keyword evidence="7" id="KW-1185">Reference proteome</keyword>
<dbReference type="PANTHER" id="PTHR16932:SF18">
    <property type="entry name" value="INTERFERON, ALPHA-INDUCIBLE PROTEIN 27-LIKE 2"/>
    <property type="match status" value="1"/>
</dbReference>
<keyword evidence="5" id="KW-0472">Membrane</keyword>
<evidence type="ECO:0000313" key="7">
    <source>
        <dbReference type="Proteomes" id="UP000094569"/>
    </source>
</evidence>
<dbReference type="AlphaFoldDB" id="A0A1E3BTV4"/>
<dbReference type="GO" id="GO:0016020">
    <property type="term" value="C:membrane"/>
    <property type="evidence" value="ECO:0007669"/>
    <property type="project" value="UniProtKB-SubCell"/>
</dbReference>
<dbReference type="Gene3D" id="6.10.110.10">
    <property type="match status" value="1"/>
</dbReference>
<comment type="similarity">
    <text evidence="2">Belongs to the IFI6/IFI27 family.</text>
</comment>
<organism evidence="6 7">
    <name type="scientific">Aspergillus cristatus</name>
    <name type="common">Chinese Fuzhuan brick tea-fermentation fungus</name>
    <name type="synonym">Eurotium cristatum</name>
    <dbReference type="NCBI Taxonomy" id="573508"/>
    <lineage>
        <taxon>Eukaryota</taxon>
        <taxon>Fungi</taxon>
        <taxon>Dikarya</taxon>
        <taxon>Ascomycota</taxon>
        <taxon>Pezizomycotina</taxon>
        <taxon>Eurotiomycetes</taxon>
        <taxon>Eurotiomycetidae</taxon>
        <taxon>Eurotiales</taxon>
        <taxon>Aspergillaceae</taxon>
        <taxon>Aspergillus</taxon>
        <taxon>Aspergillus subgen. Aspergillus</taxon>
    </lineage>
</organism>
<dbReference type="Proteomes" id="UP000094569">
    <property type="component" value="Unassembled WGS sequence"/>
</dbReference>
<sequence>MHLVKPLASFLAASAFTNASMSSNLPKPLSEFLAAGNSAFEKGVGEAHKLAAAYGPPMLEKLEEATRNVRDGAAAYGPPVWEKAEKATQWSAENPVEAACVVVGTGGALAVAAPAIVSAPILSSAGFAATGVKASSSAAVIQSIIGNVGANSLFAVFQSAGAAGSGLAVVNAVVQVGGAVTVVFSGGLAWVKSML</sequence>
<dbReference type="VEuPathDB" id="FungiDB:SI65_01375"/>
<evidence type="ECO:0000256" key="3">
    <source>
        <dbReference type="ARBA" id="ARBA00022692"/>
    </source>
</evidence>
<keyword evidence="3" id="KW-0812">Transmembrane</keyword>
<dbReference type="OrthoDB" id="440424at2759"/>
<evidence type="ECO:0000313" key="6">
    <source>
        <dbReference type="EMBL" id="ODM23786.1"/>
    </source>
</evidence>
<evidence type="ECO:0000256" key="2">
    <source>
        <dbReference type="ARBA" id="ARBA00007262"/>
    </source>
</evidence>
<dbReference type="Pfam" id="PF06140">
    <property type="entry name" value="Ifi-6-16"/>
    <property type="match status" value="1"/>
</dbReference>
<keyword evidence="4" id="KW-1133">Transmembrane helix</keyword>
<reference evidence="6 7" key="1">
    <citation type="journal article" date="2016" name="BMC Genomics">
        <title>Comparative genomic and transcriptomic analyses of the Fuzhuan brick tea-fermentation fungus Aspergillus cristatus.</title>
        <authorList>
            <person name="Ge Y."/>
            <person name="Wang Y."/>
            <person name="Liu Y."/>
            <person name="Tan Y."/>
            <person name="Ren X."/>
            <person name="Zhang X."/>
            <person name="Hyde K.D."/>
            <person name="Liu Y."/>
            <person name="Liu Z."/>
        </authorList>
    </citation>
    <scope>NUCLEOTIDE SEQUENCE [LARGE SCALE GENOMIC DNA]</scope>
    <source>
        <strain evidence="6 7">GZAAS20.1005</strain>
    </source>
</reference>
<evidence type="ECO:0000256" key="1">
    <source>
        <dbReference type="ARBA" id="ARBA00004141"/>
    </source>
</evidence>